<keyword evidence="2" id="KW-0812">Transmembrane</keyword>
<evidence type="ECO:0000313" key="4">
    <source>
        <dbReference type="Proteomes" id="UP000050424"/>
    </source>
</evidence>
<evidence type="ECO:0000256" key="1">
    <source>
        <dbReference type="SAM" id="MobiDB-lite"/>
    </source>
</evidence>
<protein>
    <recommendedName>
        <fullName evidence="5">MARVEL domain-containing protein</fullName>
    </recommendedName>
</protein>
<feature type="transmembrane region" description="Helical" evidence="2">
    <location>
        <begin position="79"/>
        <end position="97"/>
    </location>
</feature>
<evidence type="ECO:0008006" key="5">
    <source>
        <dbReference type="Google" id="ProtNLM"/>
    </source>
</evidence>
<dbReference type="EMBL" id="LKCW01000130">
    <property type="protein sequence ID" value="KPM38569.1"/>
    <property type="molecule type" value="Genomic_DNA"/>
</dbReference>
<reference evidence="3 4" key="1">
    <citation type="submission" date="2015-09" db="EMBL/GenBank/DDBJ databases">
        <title>Draft genome of a European isolate of the apple canker pathogen Neonectria ditissima.</title>
        <authorList>
            <person name="Gomez-Cortecero A."/>
            <person name="Harrison R.J."/>
            <person name="Armitage A.D."/>
        </authorList>
    </citation>
    <scope>NUCLEOTIDE SEQUENCE [LARGE SCALE GENOMIC DNA]</scope>
    <source>
        <strain evidence="3 4">R09/05</strain>
    </source>
</reference>
<sequence>MGGQAGLKCMQWLLRGVQLCSAALVLAVYTYFLATLAAHGFDVSTQIRAVEGISGSGVLYGLIGVLLICCIGGLPIASLIAIVLDTGFLACFIYVAVANKHGAGNCKGEVITPYGRGLAKSRVKGKRGSLALPTYRVACQLQTACLAASIIVIIFFLISILLDIALARNHYSKNRDGNKGYGYGERSGLPDRMSEQGPWEMVPDNLPTHPHPDDMTRTRSNSVSSLESGNDNRLLDEYEYRSRIIDPPYPV</sequence>
<organism evidence="3 4">
    <name type="scientific">Neonectria ditissima</name>
    <dbReference type="NCBI Taxonomy" id="78410"/>
    <lineage>
        <taxon>Eukaryota</taxon>
        <taxon>Fungi</taxon>
        <taxon>Dikarya</taxon>
        <taxon>Ascomycota</taxon>
        <taxon>Pezizomycotina</taxon>
        <taxon>Sordariomycetes</taxon>
        <taxon>Hypocreomycetidae</taxon>
        <taxon>Hypocreales</taxon>
        <taxon>Nectriaceae</taxon>
        <taxon>Neonectria</taxon>
    </lineage>
</organism>
<proteinExistence type="predicted"/>
<keyword evidence="2" id="KW-0472">Membrane</keyword>
<feature type="region of interest" description="Disordered" evidence="1">
    <location>
        <begin position="177"/>
        <end position="229"/>
    </location>
</feature>
<keyword evidence="4" id="KW-1185">Reference proteome</keyword>
<feature type="compositionally biased region" description="Polar residues" evidence="1">
    <location>
        <begin position="218"/>
        <end position="229"/>
    </location>
</feature>
<feature type="transmembrane region" description="Helical" evidence="2">
    <location>
        <begin position="141"/>
        <end position="166"/>
    </location>
</feature>
<gene>
    <name evidence="3" type="ORF">AK830_g7997</name>
</gene>
<dbReference type="Proteomes" id="UP000050424">
    <property type="component" value="Unassembled WGS sequence"/>
</dbReference>
<dbReference type="STRING" id="78410.A0A0P7AVL9"/>
<comment type="caution">
    <text evidence="3">The sequence shown here is derived from an EMBL/GenBank/DDBJ whole genome shotgun (WGS) entry which is preliminary data.</text>
</comment>
<evidence type="ECO:0000256" key="2">
    <source>
        <dbReference type="SAM" id="Phobius"/>
    </source>
</evidence>
<keyword evidence="2" id="KW-1133">Transmembrane helix</keyword>
<dbReference type="OrthoDB" id="5342507at2759"/>
<dbReference type="AlphaFoldDB" id="A0A0P7AVL9"/>
<evidence type="ECO:0000313" key="3">
    <source>
        <dbReference type="EMBL" id="KPM38569.1"/>
    </source>
</evidence>
<name>A0A0P7AVL9_9HYPO</name>
<feature type="transmembrane region" description="Helical" evidence="2">
    <location>
        <begin position="52"/>
        <end position="72"/>
    </location>
</feature>
<accession>A0A0P7AVL9</accession>
<feature type="transmembrane region" description="Helical" evidence="2">
    <location>
        <begin position="12"/>
        <end position="32"/>
    </location>
</feature>